<sequence>MTQQEAKEIIEQEKLKRYNWFNEHPQRENEVGIRVDGDQWIVYVTDERASVVTGSITKFNNESDALENFIKRLRLEKILF</sequence>
<reference evidence="1" key="1">
    <citation type="submission" date="2023-07" db="EMBL/GenBank/DDBJ databases">
        <title>Murine gut Bacillus species.</title>
        <authorList>
            <person name="Gutman E."/>
            <person name="Hashuel R."/>
            <person name="Litvak Y."/>
        </authorList>
    </citation>
    <scope>NUCLEOTIDE SEQUENCE</scope>
    <source>
        <strain evidence="1">RU283</strain>
    </source>
</reference>
<name>A0AA90NVQ1_9BACI</name>
<dbReference type="EMBL" id="JAUUTP010000003">
    <property type="protein sequence ID" value="MDP1417575.1"/>
    <property type="molecule type" value="Genomic_DNA"/>
</dbReference>
<dbReference type="Proteomes" id="UP001178277">
    <property type="component" value="Unassembled WGS sequence"/>
</dbReference>
<accession>A0AA90NVQ1</accession>
<evidence type="ECO:0000313" key="1">
    <source>
        <dbReference type="EMBL" id="MDP1417575.1"/>
    </source>
</evidence>
<proteinExistence type="predicted"/>
<protein>
    <submittedName>
        <fullName evidence="1">Imm59 family immunity protein</fullName>
    </submittedName>
</protein>
<dbReference type="InterPro" id="IPR028954">
    <property type="entry name" value="Imm59"/>
</dbReference>
<evidence type="ECO:0000313" key="2">
    <source>
        <dbReference type="Proteomes" id="UP001178277"/>
    </source>
</evidence>
<dbReference type="RefSeq" id="WP_305159091.1">
    <property type="nucleotide sequence ID" value="NZ_JAUUTP010000003.1"/>
</dbReference>
<organism evidence="1 2">
    <name type="scientific">Peribacillus simplex</name>
    <dbReference type="NCBI Taxonomy" id="1478"/>
    <lineage>
        <taxon>Bacteria</taxon>
        <taxon>Bacillati</taxon>
        <taxon>Bacillota</taxon>
        <taxon>Bacilli</taxon>
        <taxon>Bacillales</taxon>
        <taxon>Bacillaceae</taxon>
        <taxon>Peribacillus</taxon>
    </lineage>
</organism>
<comment type="caution">
    <text evidence="1">The sequence shown here is derived from an EMBL/GenBank/DDBJ whole genome shotgun (WGS) entry which is preliminary data.</text>
</comment>
<dbReference type="AlphaFoldDB" id="A0AA90NVQ1"/>
<gene>
    <name evidence="1" type="ORF">Q8G35_04035</name>
</gene>
<dbReference type="Pfam" id="PF15597">
    <property type="entry name" value="Imm59"/>
    <property type="match status" value="1"/>
</dbReference>